<feature type="domain" description="Nudix hydrolase" evidence="2">
    <location>
        <begin position="15"/>
        <end position="58"/>
    </location>
</feature>
<evidence type="ECO:0000259" key="2">
    <source>
        <dbReference type="Pfam" id="PF00293"/>
    </source>
</evidence>
<dbReference type="EMBL" id="QRHO01000001">
    <property type="protein sequence ID" value="RHF86001.1"/>
    <property type="molecule type" value="Genomic_DNA"/>
</dbReference>
<evidence type="ECO:0000256" key="1">
    <source>
        <dbReference type="SAM" id="MobiDB-lite"/>
    </source>
</evidence>
<dbReference type="SUPFAM" id="SSF55811">
    <property type="entry name" value="Nudix"/>
    <property type="match status" value="1"/>
</dbReference>
<sequence>MLEVRFYDKIEDSQLDFAVIIARTGEKWVFCKHKERDTYEVPGGHREAGETIEEAARRGHV</sequence>
<dbReference type="InterPro" id="IPR000086">
    <property type="entry name" value="NUDIX_hydrolase_dom"/>
</dbReference>
<evidence type="ECO:0000313" key="3">
    <source>
        <dbReference type="EMBL" id="RHF86001.1"/>
    </source>
</evidence>
<protein>
    <submittedName>
        <fullName evidence="3">DNA mismatch repair protein MutT</fullName>
    </submittedName>
</protein>
<evidence type="ECO:0000313" key="5">
    <source>
        <dbReference type="Proteomes" id="UP000284579"/>
    </source>
</evidence>
<organism evidence="3 5">
    <name type="scientific">Coprococcus comes</name>
    <dbReference type="NCBI Taxonomy" id="410072"/>
    <lineage>
        <taxon>Bacteria</taxon>
        <taxon>Bacillati</taxon>
        <taxon>Bacillota</taxon>
        <taxon>Clostridia</taxon>
        <taxon>Lachnospirales</taxon>
        <taxon>Lachnospiraceae</taxon>
        <taxon>Coprococcus</taxon>
    </lineage>
</organism>
<comment type="caution">
    <text evidence="3">The sequence shown here is derived from an EMBL/GenBank/DDBJ whole genome shotgun (WGS) entry which is preliminary data.</text>
</comment>
<evidence type="ECO:0000313" key="4">
    <source>
        <dbReference type="EMBL" id="RHG62997.1"/>
    </source>
</evidence>
<dbReference type="InterPro" id="IPR015797">
    <property type="entry name" value="NUDIX_hydrolase-like_dom_sf"/>
</dbReference>
<dbReference type="RefSeq" id="WP_118198427.1">
    <property type="nucleotide sequence ID" value="NZ_JAAIOQ010000001.1"/>
</dbReference>
<name>A0A3R6DDE4_9FIRM</name>
<dbReference type="Pfam" id="PF00293">
    <property type="entry name" value="NUDIX"/>
    <property type="match status" value="1"/>
</dbReference>
<dbReference type="EMBL" id="QRIM01000001">
    <property type="protein sequence ID" value="RHG62997.1"/>
    <property type="molecule type" value="Genomic_DNA"/>
</dbReference>
<dbReference type="Proteomes" id="UP000286595">
    <property type="component" value="Unassembled WGS sequence"/>
</dbReference>
<evidence type="ECO:0000313" key="6">
    <source>
        <dbReference type="Proteomes" id="UP000286595"/>
    </source>
</evidence>
<gene>
    <name evidence="4" type="ORF">DW252_01030</name>
    <name evidence="3" type="ORF">DW656_01665</name>
</gene>
<reference evidence="5 6" key="1">
    <citation type="submission" date="2018-08" db="EMBL/GenBank/DDBJ databases">
        <title>A genome reference for cultivated species of the human gut microbiota.</title>
        <authorList>
            <person name="Zou Y."/>
            <person name="Xue W."/>
            <person name="Luo G."/>
        </authorList>
    </citation>
    <scope>NUCLEOTIDE SEQUENCE [LARGE SCALE GENOMIC DNA]</scope>
    <source>
        <strain evidence="4 6">AM22-12LB</strain>
        <strain evidence="3 5">AM23-3</strain>
    </source>
</reference>
<feature type="region of interest" description="Disordered" evidence="1">
    <location>
        <begin position="41"/>
        <end position="61"/>
    </location>
</feature>
<dbReference type="Proteomes" id="UP000284579">
    <property type="component" value="Unassembled WGS sequence"/>
</dbReference>
<dbReference type="Gene3D" id="3.90.79.10">
    <property type="entry name" value="Nucleoside Triphosphate Pyrophosphohydrolase"/>
    <property type="match status" value="1"/>
</dbReference>
<dbReference type="AlphaFoldDB" id="A0A3R6DDE4"/>
<proteinExistence type="predicted"/>
<accession>A0A3R6DDE4</accession>